<evidence type="ECO:0000313" key="4">
    <source>
        <dbReference type="EMBL" id="GFR82907.1"/>
    </source>
</evidence>
<protein>
    <recommendedName>
        <fullName evidence="3">BESS domain-containing protein</fullName>
    </recommendedName>
</protein>
<dbReference type="Proteomes" id="UP000762676">
    <property type="component" value="Unassembled WGS sequence"/>
</dbReference>
<feature type="region of interest" description="Disordered" evidence="2">
    <location>
        <begin position="137"/>
        <end position="159"/>
    </location>
</feature>
<name>A0AAV4GBW2_9GAST</name>
<feature type="domain" description="BESS" evidence="3">
    <location>
        <begin position="183"/>
        <end position="222"/>
    </location>
</feature>
<dbReference type="AlphaFoldDB" id="A0AAV4GBW2"/>
<evidence type="ECO:0000259" key="3">
    <source>
        <dbReference type="PROSITE" id="PS51031"/>
    </source>
</evidence>
<gene>
    <name evidence="4" type="ORF">ElyMa_002375300</name>
</gene>
<evidence type="ECO:0000256" key="1">
    <source>
        <dbReference type="PROSITE-ProRule" id="PRU00371"/>
    </source>
</evidence>
<dbReference type="GO" id="GO:0005634">
    <property type="term" value="C:nucleus"/>
    <property type="evidence" value="ECO:0007669"/>
    <property type="project" value="UniProtKB-SubCell"/>
</dbReference>
<keyword evidence="1" id="KW-0539">Nucleus</keyword>
<keyword evidence="5" id="KW-1185">Reference proteome</keyword>
<evidence type="ECO:0000313" key="5">
    <source>
        <dbReference type="Proteomes" id="UP000762676"/>
    </source>
</evidence>
<dbReference type="InterPro" id="IPR004210">
    <property type="entry name" value="BESS_motif"/>
</dbReference>
<comment type="subcellular location">
    <subcellularLocation>
        <location evidence="1">Nucleus</location>
    </subcellularLocation>
</comment>
<dbReference type="EMBL" id="BMAT01004907">
    <property type="protein sequence ID" value="GFR82907.1"/>
    <property type="molecule type" value="Genomic_DNA"/>
</dbReference>
<comment type="caution">
    <text evidence="4">The sequence shown here is derived from an EMBL/GenBank/DDBJ whole genome shotgun (WGS) entry which is preliminary data.</text>
</comment>
<dbReference type="PROSITE" id="PS51031">
    <property type="entry name" value="BESS"/>
    <property type="match status" value="1"/>
</dbReference>
<reference evidence="4 5" key="1">
    <citation type="journal article" date="2021" name="Elife">
        <title>Chloroplast acquisition without the gene transfer in kleptoplastic sea slugs, Plakobranchus ocellatus.</title>
        <authorList>
            <person name="Maeda T."/>
            <person name="Takahashi S."/>
            <person name="Yoshida T."/>
            <person name="Shimamura S."/>
            <person name="Takaki Y."/>
            <person name="Nagai Y."/>
            <person name="Toyoda A."/>
            <person name="Suzuki Y."/>
            <person name="Arimoto A."/>
            <person name="Ishii H."/>
            <person name="Satoh N."/>
            <person name="Nishiyama T."/>
            <person name="Hasebe M."/>
            <person name="Maruyama T."/>
            <person name="Minagawa J."/>
            <person name="Obokata J."/>
            <person name="Shigenobu S."/>
        </authorList>
    </citation>
    <scope>NUCLEOTIDE SEQUENCE [LARGE SCALE GENOMIC DNA]</scope>
</reference>
<proteinExistence type="predicted"/>
<sequence>MRDYYRKKVREQVKIRSGKLDKKFKKWSLYDQLDFLKPYLRLVDTGTTMMPENYHNDSRIDTEVDSEEEGIHFEMGLVKAGNSDVDEDNKSDNDNYLKDVVQAKDSGYGLRRLKKPGKTPTEGRSNKISTRTCIRQRPDDLDTKEVTTQNSSSKRQRFEWSHSALAKPVKLHHTSLIDVPGEINTNHQFFASLIPMIETLDPLTAMEFRHDVHGLLLRYLKQEKDIKAQSSKSTTTSDEVIAKTNYNANDQDITSEDVNAEDNHIVVVMHNGAC</sequence>
<accession>A0AAV4GBW2</accession>
<organism evidence="4 5">
    <name type="scientific">Elysia marginata</name>
    <dbReference type="NCBI Taxonomy" id="1093978"/>
    <lineage>
        <taxon>Eukaryota</taxon>
        <taxon>Metazoa</taxon>
        <taxon>Spiralia</taxon>
        <taxon>Lophotrochozoa</taxon>
        <taxon>Mollusca</taxon>
        <taxon>Gastropoda</taxon>
        <taxon>Heterobranchia</taxon>
        <taxon>Euthyneura</taxon>
        <taxon>Panpulmonata</taxon>
        <taxon>Sacoglossa</taxon>
        <taxon>Placobranchoidea</taxon>
        <taxon>Plakobranchidae</taxon>
        <taxon>Elysia</taxon>
    </lineage>
</organism>
<evidence type="ECO:0000256" key="2">
    <source>
        <dbReference type="SAM" id="MobiDB-lite"/>
    </source>
</evidence>
<dbReference type="GO" id="GO:0003677">
    <property type="term" value="F:DNA binding"/>
    <property type="evidence" value="ECO:0007669"/>
    <property type="project" value="InterPro"/>
</dbReference>